<dbReference type="InterPro" id="IPR006311">
    <property type="entry name" value="TAT_signal"/>
</dbReference>
<evidence type="ECO:0000259" key="6">
    <source>
        <dbReference type="Pfam" id="PF00174"/>
    </source>
</evidence>
<dbReference type="InterPro" id="IPR000572">
    <property type="entry name" value="OxRdtase_Mopterin-bd_dom"/>
</dbReference>
<dbReference type="HAMAP" id="MF_01206">
    <property type="entry name" value="MsrP"/>
    <property type="match status" value="1"/>
</dbReference>
<feature type="binding site" evidence="5">
    <location>
        <position position="185"/>
    </location>
    <ligand>
        <name>Mo-molybdopterin</name>
        <dbReference type="ChEBI" id="CHEBI:71302"/>
    </ligand>
</feature>
<organism evidence="7 8">
    <name type="scientific">Marinobacterium maritimum</name>
    <dbReference type="NCBI Taxonomy" id="500162"/>
    <lineage>
        <taxon>Bacteria</taxon>
        <taxon>Pseudomonadati</taxon>
        <taxon>Pseudomonadota</taxon>
        <taxon>Gammaproteobacteria</taxon>
        <taxon>Oceanospirillales</taxon>
        <taxon>Oceanospirillaceae</taxon>
        <taxon>Marinobacterium</taxon>
    </lineage>
</organism>
<protein>
    <recommendedName>
        <fullName evidence="5">Protein-methionine-sulfoxide reductase catalytic subunit MsrP</fullName>
        <ecNumber evidence="5">1.8.5.-</ecNumber>
    </recommendedName>
</protein>
<comment type="PTM">
    <text evidence="5">Predicted to be exported by the Tat system. The position of the signal peptide cleavage has not been experimentally proven.</text>
</comment>
<name>A0ABN1I9A9_9GAMM</name>
<evidence type="ECO:0000256" key="4">
    <source>
        <dbReference type="ARBA" id="ARBA00023002"/>
    </source>
</evidence>
<feature type="binding site" evidence="5">
    <location>
        <begin position="95"/>
        <end position="96"/>
    </location>
    <ligand>
        <name>Mo-molybdopterin</name>
        <dbReference type="ChEBI" id="CHEBI:71302"/>
    </ligand>
</feature>
<evidence type="ECO:0000256" key="2">
    <source>
        <dbReference type="ARBA" id="ARBA00022723"/>
    </source>
</evidence>
<gene>
    <name evidence="5 7" type="primary">msrP</name>
    <name evidence="7" type="ORF">GCM10009104_28980</name>
</gene>
<evidence type="ECO:0000256" key="5">
    <source>
        <dbReference type="HAMAP-Rule" id="MF_01206"/>
    </source>
</evidence>
<evidence type="ECO:0000313" key="8">
    <source>
        <dbReference type="Proteomes" id="UP001499915"/>
    </source>
</evidence>
<feature type="binding site" evidence="5">
    <location>
        <position position="235"/>
    </location>
    <ligand>
        <name>Mo-molybdopterin</name>
        <dbReference type="ChEBI" id="CHEBI:71302"/>
    </ligand>
</feature>
<dbReference type="EMBL" id="BAAAET010000004">
    <property type="protein sequence ID" value="GAA0698642.1"/>
    <property type="molecule type" value="Genomic_DNA"/>
</dbReference>
<evidence type="ECO:0000313" key="7">
    <source>
        <dbReference type="EMBL" id="GAA0698642.1"/>
    </source>
</evidence>
<keyword evidence="4 5" id="KW-0560">Oxidoreductase</keyword>
<dbReference type="PANTHER" id="PTHR43032">
    <property type="entry name" value="PROTEIN-METHIONINE-SULFOXIDE REDUCTASE"/>
    <property type="match status" value="1"/>
</dbReference>
<dbReference type="Proteomes" id="UP001499915">
    <property type="component" value="Unassembled WGS sequence"/>
</dbReference>
<dbReference type="PANTHER" id="PTHR43032:SF3">
    <property type="entry name" value="PROTEIN-METHIONINE-SULFOXIDE REDUCTASE CATALYTIC SUBUNIT MSRP"/>
    <property type="match status" value="1"/>
</dbReference>
<comment type="catalytic activity">
    <reaction evidence="5">
        <text>L-methionyl-[protein] + a quinone + H2O = L-methionyl-(R)-S-oxide-[protein] + a quinol</text>
        <dbReference type="Rhea" id="RHEA:51296"/>
        <dbReference type="Rhea" id="RHEA-COMP:12313"/>
        <dbReference type="Rhea" id="RHEA-COMP:12314"/>
        <dbReference type="ChEBI" id="CHEBI:15377"/>
        <dbReference type="ChEBI" id="CHEBI:16044"/>
        <dbReference type="ChEBI" id="CHEBI:24646"/>
        <dbReference type="ChEBI" id="CHEBI:45764"/>
        <dbReference type="ChEBI" id="CHEBI:132124"/>
    </reaction>
</comment>
<proteinExistence type="inferred from homology"/>
<dbReference type="EC" id="1.8.5.-" evidence="5"/>
<comment type="caution">
    <text evidence="7">The sequence shown here is derived from an EMBL/GenBank/DDBJ whole genome shotgun (WGS) entry which is preliminary data.</text>
</comment>
<sequence>MLIRQAPDITSSEITPESVYRQRRQFIKGLAAGGALLMSGPAAALSRAALDDEQVRYPGPDWLQQKLRAATQSAGLSTDEKMTPYEHVTGYNNFYEFGLGKGDPKAYAQSLQTDPWSVEISGEVHQPGRYHLEDLLKGIDLEERIYRLRCVEAWSMVIPWVGFPLASLLKRFEPTGNARYVAFTTLHDPEQMRGQRSRFGTIDWPYVEGLRMDEAMHPLTMLAVGVYGDALPPQNGAPLRLVVPWKYGFKSIKSIVRIHLTEQMPPTSWNRTAPGEYGFYANVNPAVDHPRWSQSTERRLPSSLFSPNIIDTQPFNGYADQVAHLYTGMDLRKWY</sequence>
<feature type="domain" description="Oxidoreductase molybdopterin-binding" evidence="6">
    <location>
        <begin position="111"/>
        <end position="269"/>
    </location>
</feature>
<comment type="function">
    <text evidence="5">Part of the MsrPQ system that repairs oxidized periplasmic proteins containing methionine sulfoxide residues (Met-O), using respiratory chain electrons. Thus protects these proteins from oxidative-stress damage caused by reactive species of oxygen and chlorine generated by the host defense mechanisms. MsrPQ is essential for the maintenance of envelope integrity under bleach stress, rescuing a wide series of structurally unrelated periplasmic proteins from methionine oxidation. The catalytic subunit MsrP is non-stereospecific, being able to reduce both (R-) and (S-) diastereoisomers of methionine sulfoxide.</text>
</comment>
<dbReference type="NCBIfam" id="NF003767">
    <property type="entry name" value="PRK05363.1"/>
    <property type="match status" value="1"/>
</dbReference>
<dbReference type="SUPFAM" id="SSF56524">
    <property type="entry name" value="Oxidoreductase molybdopterin-binding domain"/>
    <property type="match status" value="1"/>
</dbReference>
<keyword evidence="3 5" id="KW-0732">Signal</keyword>
<keyword evidence="8" id="KW-1185">Reference proteome</keyword>
<evidence type="ECO:0000256" key="1">
    <source>
        <dbReference type="ARBA" id="ARBA00022505"/>
    </source>
</evidence>
<comment type="subunit">
    <text evidence="5">Heterodimer of a catalytic subunit (MsrP) and a heme-binding subunit (MsrQ).</text>
</comment>
<reference evidence="7 8" key="1">
    <citation type="journal article" date="2019" name="Int. J. Syst. Evol. Microbiol.">
        <title>The Global Catalogue of Microorganisms (GCM) 10K type strain sequencing project: providing services to taxonomists for standard genome sequencing and annotation.</title>
        <authorList>
            <consortium name="The Broad Institute Genomics Platform"/>
            <consortium name="The Broad Institute Genome Sequencing Center for Infectious Disease"/>
            <person name="Wu L."/>
            <person name="Ma J."/>
        </authorList>
    </citation>
    <scope>NUCLEOTIDE SEQUENCE [LARGE SCALE GENOMIC DNA]</scope>
    <source>
        <strain evidence="7 8">JCM 15134</strain>
    </source>
</reference>
<feature type="binding site" evidence="5">
    <location>
        <position position="92"/>
    </location>
    <ligand>
        <name>Mo-molybdopterin</name>
        <dbReference type="ChEBI" id="CHEBI:71302"/>
    </ligand>
</feature>
<keyword evidence="2 5" id="KW-0479">Metal-binding</keyword>
<feature type="binding site" evidence="5">
    <location>
        <begin position="251"/>
        <end position="253"/>
    </location>
    <ligand>
        <name>Mo-molybdopterin</name>
        <dbReference type="ChEBI" id="CHEBI:71302"/>
    </ligand>
</feature>
<evidence type="ECO:0000256" key="3">
    <source>
        <dbReference type="ARBA" id="ARBA00022729"/>
    </source>
</evidence>
<dbReference type="Gene3D" id="3.90.420.10">
    <property type="entry name" value="Oxidoreductase, molybdopterin-binding domain"/>
    <property type="match status" value="1"/>
</dbReference>
<dbReference type="RefSeq" id="WP_343807479.1">
    <property type="nucleotide sequence ID" value="NZ_BAAAET010000004.1"/>
</dbReference>
<dbReference type="Pfam" id="PF00174">
    <property type="entry name" value="Oxidored_molyb"/>
    <property type="match status" value="1"/>
</dbReference>
<accession>A0ABN1I9A9</accession>
<feature type="binding site" evidence="5">
    <location>
        <position position="240"/>
    </location>
    <ligand>
        <name>Mo-molybdopterin</name>
        <dbReference type="ChEBI" id="CHEBI:71302"/>
    </ligand>
</feature>
<dbReference type="PROSITE" id="PS51318">
    <property type="entry name" value="TAT"/>
    <property type="match status" value="1"/>
</dbReference>
<feature type="binding site" evidence="5">
    <location>
        <position position="150"/>
    </location>
    <ligand>
        <name>Mo-molybdopterin</name>
        <dbReference type="ChEBI" id="CHEBI:71302"/>
    </ligand>
    <ligandPart>
        <name>Mo</name>
        <dbReference type="ChEBI" id="CHEBI:28685"/>
    </ligandPart>
</feature>
<dbReference type="InterPro" id="IPR022867">
    <property type="entry name" value="MsrP"/>
</dbReference>
<comment type="cofactor">
    <cofactor evidence="5">
        <name>Mo-molybdopterin</name>
        <dbReference type="ChEBI" id="CHEBI:71302"/>
    </cofactor>
    <text evidence="5">Binds 1 Mo-molybdopterin (Mo-MPT) cofactor per subunit.</text>
</comment>
<comment type="catalytic activity">
    <reaction evidence="5">
        <text>L-methionyl-[protein] + a quinone + H2O = L-methionyl-(S)-S-oxide-[protein] + a quinol</text>
        <dbReference type="Rhea" id="RHEA:51292"/>
        <dbReference type="Rhea" id="RHEA-COMP:12313"/>
        <dbReference type="Rhea" id="RHEA-COMP:12315"/>
        <dbReference type="ChEBI" id="CHEBI:15377"/>
        <dbReference type="ChEBI" id="CHEBI:16044"/>
        <dbReference type="ChEBI" id="CHEBI:24646"/>
        <dbReference type="ChEBI" id="CHEBI:44120"/>
        <dbReference type="ChEBI" id="CHEBI:132124"/>
    </reaction>
</comment>
<dbReference type="InterPro" id="IPR036374">
    <property type="entry name" value="OxRdtase_Mopterin-bd_sf"/>
</dbReference>
<keyword evidence="1 5" id="KW-0500">Molybdenum</keyword>
<comment type="similarity">
    <text evidence="5">Belongs to the MsrP family.</text>
</comment>